<dbReference type="GO" id="GO:0016627">
    <property type="term" value="F:oxidoreductase activity, acting on the CH-CH group of donors"/>
    <property type="evidence" value="ECO:0007669"/>
    <property type="project" value="InterPro"/>
</dbReference>
<feature type="domain" description="Acyl-CoA dehydrogenase/oxidase N-terminal" evidence="13">
    <location>
        <begin position="40"/>
        <end position="158"/>
    </location>
</feature>
<dbReference type="Proteomes" id="UP000664405">
    <property type="component" value="Unassembled WGS sequence"/>
</dbReference>
<dbReference type="Gene3D" id="1.20.140.10">
    <property type="entry name" value="Butyryl-CoA Dehydrogenase, subunit A, domain 3"/>
    <property type="match status" value="1"/>
</dbReference>
<dbReference type="RefSeq" id="WP_206928433.1">
    <property type="nucleotide sequence ID" value="NZ_JAEKJW010000004.1"/>
</dbReference>
<organism evidence="15 16">
    <name type="scientific">Thalassospira povalilytica</name>
    <dbReference type="NCBI Taxonomy" id="732237"/>
    <lineage>
        <taxon>Bacteria</taxon>
        <taxon>Pseudomonadati</taxon>
        <taxon>Pseudomonadota</taxon>
        <taxon>Alphaproteobacteria</taxon>
        <taxon>Rhodospirillales</taxon>
        <taxon>Thalassospiraceae</taxon>
        <taxon>Thalassospira</taxon>
    </lineage>
</organism>
<feature type="domain" description="Acetyl-CoA dehydrogenase-like C-terminal" evidence="14">
    <location>
        <begin position="468"/>
        <end position="585"/>
    </location>
</feature>
<evidence type="ECO:0000256" key="10">
    <source>
        <dbReference type="RuleBase" id="RU362125"/>
    </source>
</evidence>
<dbReference type="GO" id="GO:0050660">
    <property type="term" value="F:flavin adenine dinucleotide binding"/>
    <property type="evidence" value="ECO:0007669"/>
    <property type="project" value="InterPro"/>
</dbReference>
<dbReference type="EMBL" id="JAEKJW010000004">
    <property type="protein sequence ID" value="MBN8198722.1"/>
    <property type="molecule type" value="Genomic_DNA"/>
</dbReference>
<dbReference type="Pfam" id="PF12806">
    <property type="entry name" value="Acyl-CoA_dh_C"/>
    <property type="match status" value="1"/>
</dbReference>
<evidence type="ECO:0000259" key="12">
    <source>
        <dbReference type="Pfam" id="PF02770"/>
    </source>
</evidence>
<dbReference type="InterPro" id="IPR052166">
    <property type="entry name" value="Diverse_Acyl-CoA_DH"/>
</dbReference>
<dbReference type="InterPro" id="IPR009075">
    <property type="entry name" value="AcylCo_DH/oxidase_C"/>
</dbReference>
<feature type="domain" description="Acyl-CoA dehydrogenase/oxidase C-terminal" evidence="11">
    <location>
        <begin position="285"/>
        <end position="452"/>
    </location>
</feature>
<gene>
    <name evidence="15" type="ORF">JF547_19810</name>
</gene>
<dbReference type="PANTHER" id="PTHR42803:SF1">
    <property type="entry name" value="BROAD-SPECIFICITY LINEAR ACYL-COA DEHYDROGENASE FADE5"/>
    <property type="match status" value="1"/>
</dbReference>
<dbReference type="PANTHER" id="PTHR42803">
    <property type="entry name" value="ACYL-COA DEHYDROGENASE"/>
    <property type="match status" value="1"/>
</dbReference>
<accession>A0A8I1MBB1</accession>
<comment type="catalytic activity">
    <reaction evidence="6">
        <text>3-(methylsulfanyl)propanoyl-CoA + oxidized [electron-transfer flavoprotein] + H(+) = 3-(methylsulfanyl)acryloyl-CoA + reduced [electron-transfer flavoprotein]</text>
        <dbReference type="Rhea" id="RHEA:52612"/>
        <dbReference type="Rhea" id="RHEA-COMP:10685"/>
        <dbReference type="Rhea" id="RHEA-COMP:10686"/>
        <dbReference type="ChEBI" id="CHEBI:15378"/>
        <dbReference type="ChEBI" id="CHEBI:57692"/>
        <dbReference type="ChEBI" id="CHEBI:58307"/>
        <dbReference type="ChEBI" id="CHEBI:82815"/>
        <dbReference type="ChEBI" id="CHEBI:84994"/>
        <dbReference type="EC" id="1.3.99.41"/>
    </reaction>
    <physiologicalReaction direction="left-to-right" evidence="6">
        <dbReference type="Rhea" id="RHEA:52613"/>
    </physiologicalReaction>
</comment>
<dbReference type="InterPro" id="IPR006091">
    <property type="entry name" value="Acyl-CoA_Oxase/DH_mid-dom"/>
</dbReference>
<evidence type="ECO:0000313" key="15">
    <source>
        <dbReference type="EMBL" id="MBN8198722.1"/>
    </source>
</evidence>
<evidence type="ECO:0000256" key="3">
    <source>
        <dbReference type="ARBA" id="ARBA00022630"/>
    </source>
</evidence>
<dbReference type="InterPro" id="IPR036250">
    <property type="entry name" value="AcylCo_DH-like_C"/>
</dbReference>
<evidence type="ECO:0000256" key="2">
    <source>
        <dbReference type="ARBA" id="ARBA00009347"/>
    </source>
</evidence>
<dbReference type="Pfam" id="PF00441">
    <property type="entry name" value="Acyl-CoA_dh_1"/>
    <property type="match status" value="1"/>
</dbReference>
<comment type="caution">
    <text evidence="15">The sequence shown here is derived from an EMBL/GenBank/DDBJ whole genome shotgun (WGS) entry which is preliminary data.</text>
</comment>
<dbReference type="FunFam" id="2.40.110.10:FF:000031">
    <property type="entry name" value="Acyl-CoA dehydrogenase, putative"/>
    <property type="match status" value="1"/>
</dbReference>
<comment type="similarity">
    <text evidence="2 10">Belongs to the acyl-CoA dehydrogenase family.</text>
</comment>
<evidence type="ECO:0000256" key="5">
    <source>
        <dbReference type="ARBA" id="ARBA00023002"/>
    </source>
</evidence>
<evidence type="ECO:0000256" key="4">
    <source>
        <dbReference type="ARBA" id="ARBA00022827"/>
    </source>
</evidence>
<comment type="cofactor">
    <cofactor evidence="1 10">
        <name>FAD</name>
        <dbReference type="ChEBI" id="CHEBI:57692"/>
    </cofactor>
</comment>
<name>A0A8I1MBB1_9PROT</name>
<dbReference type="Gene3D" id="1.10.540.10">
    <property type="entry name" value="Acyl-CoA dehydrogenase/oxidase, N-terminal domain"/>
    <property type="match status" value="1"/>
</dbReference>
<sequence length="596" mass="63790">MSDFTPPVSDFRFLIHDVIGLETVAGLPAFSETSADLVDAILEEAAKFAASVLAPLNRIGDQEGAKLLANGKVQTASGWTDAYTQFCKGGWQGISAPESEGGMGLPILLGAAVAEMWQASNMAFALCPMLTAGAIEALIAHGSDAQRSLYLSRMISGEWTGTMNLTEPQAGSDLSKVRSIAVPKDDGSYAISGQKIFITYGDHEMTENIVHLVLARTPDAPAGVKGISLFIVPKFLVSETGEIATRNDVHCVSLEHKLGIHASPTAVLSFGDNGGATGYLVGEEGKGLAYMFTMMNNARLAVGQQGVAISERAYQQALDYAITRKQGRDPKTGEDAPIIVHGDVQRMLMRMRSSTEAARALSLYAAGQLDLSHHLDDPTAKAAAQARADLLIPLVKAWSTDLGVDNASLGVQVHGGMGFIEETGAAQHLRDARIAPIYEGTNGIQALDFIGRKVLRDNAAALAALIVDIRKTISETRNSGSESDHDIRDAATALEHAIKALEHSTATIIERCGTDDRMMQVLATPYLRQAALCVSGWLMLRSMMAAAKADISSDFGARKIATCRFFFEQLLPEAAFMATQIENSRRAELHETQPLF</sequence>
<keyword evidence="5 10" id="KW-0560">Oxidoreductase</keyword>
<dbReference type="SUPFAM" id="SSF47203">
    <property type="entry name" value="Acyl-CoA dehydrogenase C-terminal domain-like"/>
    <property type="match status" value="1"/>
</dbReference>
<reference evidence="15" key="1">
    <citation type="submission" date="2020-12" db="EMBL/GenBank/DDBJ databases">
        <title>Oil enriched cultivation method for isolating marine PHA-producing bacteria.</title>
        <authorList>
            <person name="Zheng W."/>
            <person name="Yu S."/>
            <person name="Huang Y."/>
        </authorList>
    </citation>
    <scope>NUCLEOTIDE SEQUENCE</scope>
    <source>
        <strain evidence="15">SY-2-3</strain>
    </source>
</reference>
<dbReference type="EC" id="1.3.99.41" evidence="8"/>
<dbReference type="InterPro" id="IPR013786">
    <property type="entry name" value="AcylCoA_DH/ox_N"/>
</dbReference>
<evidence type="ECO:0000256" key="8">
    <source>
        <dbReference type="ARBA" id="ARBA00066694"/>
    </source>
</evidence>
<feature type="domain" description="Acyl-CoA oxidase/dehydrogenase middle" evidence="12">
    <location>
        <begin position="163"/>
        <end position="271"/>
    </location>
</feature>
<evidence type="ECO:0000256" key="9">
    <source>
        <dbReference type="ARBA" id="ARBA00069043"/>
    </source>
</evidence>
<evidence type="ECO:0000256" key="1">
    <source>
        <dbReference type="ARBA" id="ARBA00001974"/>
    </source>
</evidence>
<dbReference type="InterPro" id="IPR046373">
    <property type="entry name" value="Acyl-CoA_Oxase/DH_mid-dom_sf"/>
</dbReference>
<evidence type="ECO:0000259" key="14">
    <source>
        <dbReference type="Pfam" id="PF12806"/>
    </source>
</evidence>
<protein>
    <recommendedName>
        <fullName evidence="9">3-methylmercaptopropionyl-CoA dehydrogenase</fullName>
        <ecNumber evidence="8">1.3.99.41</ecNumber>
    </recommendedName>
</protein>
<dbReference type="InterPro" id="IPR037069">
    <property type="entry name" value="AcylCoA_DH/ox_N_sf"/>
</dbReference>
<evidence type="ECO:0000259" key="13">
    <source>
        <dbReference type="Pfam" id="PF02771"/>
    </source>
</evidence>
<evidence type="ECO:0000256" key="7">
    <source>
        <dbReference type="ARBA" id="ARBA00058683"/>
    </source>
</evidence>
<dbReference type="InterPro" id="IPR025878">
    <property type="entry name" value="Acyl-CoA_dh-like_C_dom"/>
</dbReference>
<keyword evidence="3 10" id="KW-0285">Flavoprotein</keyword>
<dbReference type="Gene3D" id="2.40.110.10">
    <property type="entry name" value="Butyryl-CoA Dehydrogenase, subunit A, domain 2"/>
    <property type="match status" value="1"/>
</dbReference>
<keyword evidence="4 10" id="KW-0274">FAD</keyword>
<dbReference type="Pfam" id="PF02770">
    <property type="entry name" value="Acyl-CoA_dh_M"/>
    <property type="match status" value="1"/>
</dbReference>
<evidence type="ECO:0000313" key="16">
    <source>
        <dbReference type="Proteomes" id="UP000664405"/>
    </source>
</evidence>
<dbReference type="SUPFAM" id="SSF56645">
    <property type="entry name" value="Acyl-CoA dehydrogenase NM domain-like"/>
    <property type="match status" value="1"/>
</dbReference>
<evidence type="ECO:0000259" key="11">
    <source>
        <dbReference type="Pfam" id="PF00441"/>
    </source>
</evidence>
<evidence type="ECO:0000256" key="6">
    <source>
        <dbReference type="ARBA" id="ARBA00051388"/>
    </source>
</evidence>
<dbReference type="InterPro" id="IPR009100">
    <property type="entry name" value="AcylCoA_DH/oxidase_NM_dom_sf"/>
</dbReference>
<dbReference type="AlphaFoldDB" id="A0A8I1MBB1"/>
<comment type="function">
    <text evidence="7">Involved in the assimilation of dimethylsulphoniopropionate (DMSP), an important compound in the fixation of carbon in marine phytoplankton, by mediating the conversion of 3-(methylthio)propanoyl-CoA (MMPA-CoA) to 3-(methylthio)acryloyl-CoA (MTA-CoA).</text>
</comment>
<dbReference type="Pfam" id="PF02771">
    <property type="entry name" value="Acyl-CoA_dh_N"/>
    <property type="match status" value="1"/>
</dbReference>
<proteinExistence type="inferred from homology"/>